<dbReference type="EMBL" id="DS990638">
    <property type="protein sequence ID" value="EGC45281.1"/>
    <property type="molecule type" value="Genomic_DNA"/>
</dbReference>
<gene>
    <name evidence="1" type="ORF">HCEG_04496</name>
</gene>
<dbReference type="AlphaFoldDB" id="F0UHE7"/>
<evidence type="ECO:0000313" key="1">
    <source>
        <dbReference type="EMBL" id="EGC45281.1"/>
    </source>
</evidence>
<evidence type="ECO:0000313" key="2">
    <source>
        <dbReference type="Proteomes" id="UP000008142"/>
    </source>
</evidence>
<organism evidence="2">
    <name type="scientific">Ajellomyces capsulatus (strain H88)</name>
    <name type="common">Darling's disease fungus</name>
    <name type="synonym">Histoplasma capsulatum</name>
    <dbReference type="NCBI Taxonomy" id="544711"/>
    <lineage>
        <taxon>Eukaryota</taxon>
        <taxon>Fungi</taxon>
        <taxon>Dikarya</taxon>
        <taxon>Ascomycota</taxon>
        <taxon>Pezizomycotina</taxon>
        <taxon>Eurotiomycetes</taxon>
        <taxon>Eurotiomycetidae</taxon>
        <taxon>Onygenales</taxon>
        <taxon>Ajellomycetaceae</taxon>
        <taxon>Histoplasma</taxon>
    </lineage>
</organism>
<reference evidence="2" key="1">
    <citation type="submission" date="2008-07" db="EMBL/GenBank/DDBJ databases">
        <title>Annotation of Ajellomyces capsulatus strain H88.</title>
        <authorList>
            <person name="Champion M."/>
            <person name="Cuomo C."/>
            <person name="Ma L.-J."/>
            <person name="Henn M.R."/>
            <person name="Sil A."/>
            <person name="Goldman B."/>
            <person name="Young S.K."/>
            <person name="Kodira C.D."/>
            <person name="Zeng Q."/>
            <person name="Koehrsen M."/>
            <person name="Alvarado L."/>
            <person name="Berlin A."/>
            <person name="Borenstein D."/>
            <person name="Chen Z."/>
            <person name="Engels R."/>
            <person name="Freedman E."/>
            <person name="Gellesch M."/>
            <person name="Goldberg J."/>
            <person name="Griggs A."/>
            <person name="Gujja S."/>
            <person name="Heiman D."/>
            <person name="Hepburn T."/>
            <person name="Howarth C."/>
            <person name="Jen D."/>
            <person name="Larson L."/>
            <person name="Lewis B."/>
            <person name="Mehta T."/>
            <person name="Park D."/>
            <person name="Pearson M."/>
            <person name="Roberts A."/>
            <person name="Saif S."/>
            <person name="Shea T."/>
            <person name="Shenoy N."/>
            <person name="Sisk P."/>
            <person name="Stolte C."/>
            <person name="Sykes S."/>
            <person name="Walk T."/>
            <person name="White J."/>
            <person name="Yandava C."/>
            <person name="Klein B."/>
            <person name="McEwen J.G."/>
            <person name="Puccia R."/>
            <person name="Goldman G.H."/>
            <person name="Felipe M.S."/>
            <person name="Nino-Vega G."/>
            <person name="San-Blas G."/>
            <person name="Taylor J."/>
            <person name="Mendoza L."/>
            <person name="Galagan J."/>
            <person name="Nusbaum C."/>
            <person name="Birren B."/>
        </authorList>
    </citation>
    <scope>NUCLEOTIDE SEQUENCE [LARGE SCALE GENOMIC DNA]</scope>
    <source>
        <strain evidence="2">H88</strain>
    </source>
</reference>
<dbReference type="HOGENOM" id="CLU_2108312_0_0_1"/>
<proteinExistence type="predicted"/>
<protein>
    <submittedName>
        <fullName evidence="1">Predicted protein</fullName>
    </submittedName>
</protein>
<sequence length="115" mass="12769">MEQGLAGGLARLVWRARPRPHSPRSANCQWPCRAATFRHVIIAEEHGRISADLLEACRGIFGGSSVQWQGTRMRRWPGMALLATIEEAFQAGFILAALLFETADDETISEHLARV</sequence>
<dbReference type="Proteomes" id="UP000008142">
    <property type="component" value="Unassembled WGS sequence"/>
</dbReference>
<accession>F0UHE7</accession>
<name>F0UHE7_AJEC8</name>